<dbReference type="RefSeq" id="WP_090359778.1">
    <property type="nucleotide sequence ID" value="NZ_FNEM01000001.1"/>
</dbReference>
<dbReference type="InterPro" id="IPR032710">
    <property type="entry name" value="NTF2-like_dom_sf"/>
</dbReference>
<accession>A0A1G8JC18</accession>
<keyword evidence="4" id="KW-1185">Reference proteome</keyword>
<evidence type="ECO:0000313" key="3">
    <source>
        <dbReference type="EMBL" id="SDI28633.1"/>
    </source>
</evidence>
<gene>
    <name evidence="3" type="ORF">SAMN04488540_10110</name>
</gene>
<proteinExistence type="predicted"/>
<dbReference type="AlphaFoldDB" id="A0A1G8JC18"/>
<protein>
    <recommendedName>
        <fullName evidence="2">DUF4440 domain-containing protein</fullName>
    </recommendedName>
</protein>
<dbReference type="Gene3D" id="3.10.450.50">
    <property type="match status" value="1"/>
</dbReference>
<evidence type="ECO:0000256" key="1">
    <source>
        <dbReference type="SAM" id="SignalP"/>
    </source>
</evidence>
<sequence>MTRLLLLTWLLFSPLSLASEADIRAVLAQQQAAWNRADIEGYMQGYWNNEQLRFVSSGKIKYGWHNTLKGYQKRYPDAETMGQLHFELETVQMLSDDAALVVGRWQLLRKKDRPAGEFTLIFQKIGGQWRIVHDHTS</sequence>
<dbReference type="InterPro" id="IPR027843">
    <property type="entry name" value="DUF4440"/>
</dbReference>
<dbReference type="Proteomes" id="UP000199527">
    <property type="component" value="Unassembled WGS sequence"/>
</dbReference>
<keyword evidence="1" id="KW-0732">Signal</keyword>
<feature type="domain" description="DUF4440" evidence="2">
    <location>
        <begin position="23"/>
        <end position="131"/>
    </location>
</feature>
<dbReference type="Pfam" id="PF14534">
    <property type="entry name" value="DUF4440"/>
    <property type="match status" value="1"/>
</dbReference>
<name>A0A1G8JC18_9GAMM</name>
<feature type="chain" id="PRO_5011792950" description="DUF4440 domain-containing protein" evidence="1">
    <location>
        <begin position="19"/>
        <end position="137"/>
    </location>
</feature>
<dbReference type="OrthoDB" id="120856at2"/>
<evidence type="ECO:0000313" key="4">
    <source>
        <dbReference type="Proteomes" id="UP000199527"/>
    </source>
</evidence>
<dbReference type="SUPFAM" id="SSF54427">
    <property type="entry name" value="NTF2-like"/>
    <property type="match status" value="1"/>
</dbReference>
<dbReference type="EMBL" id="FNEM01000001">
    <property type="protein sequence ID" value="SDI28633.1"/>
    <property type="molecule type" value="Genomic_DNA"/>
</dbReference>
<evidence type="ECO:0000259" key="2">
    <source>
        <dbReference type="Pfam" id="PF14534"/>
    </source>
</evidence>
<reference evidence="4" key="1">
    <citation type="submission" date="2016-10" db="EMBL/GenBank/DDBJ databases">
        <authorList>
            <person name="Varghese N."/>
            <person name="Submissions S."/>
        </authorList>
    </citation>
    <scope>NUCLEOTIDE SEQUENCE [LARGE SCALE GENOMIC DNA]</scope>
    <source>
        <strain evidence="4">DSM 23317</strain>
    </source>
</reference>
<feature type="signal peptide" evidence="1">
    <location>
        <begin position="1"/>
        <end position="18"/>
    </location>
</feature>
<organism evidence="3 4">
    <name type="scientific">Ferrimonas sediminum</name>
    <dbReference type="NCBI Taxonomy" id="718193"/>
    <lineage>
        <taxon>Bacteria</taxon>
        <taxon>Pseudomonadati</taxon>
        <taxon>Pseudomonadota</taxon>
        <taxon>Gammaproteobacteria</taxon>
        <taxon>Alteromonadales</taxon>
        <taxon>Ferrimonadaceae</taxon>
        <taxon>Ferrimonas</taxon>
    </lineage>
</organism>